<sequence>MNEREILLVIDGTYLAYRSYYATAYKSEKILQANDGFETNAIVAFFNTLLLLLKDYKPNYIYVAFDSHIKTFRHEIFDGYKAGRQKAPREFYLQLDLIQKLLSALNIQNQYCDGYEADDIVAKAKINYTNVNVLIFSADQDLNQLIDKRTAIIKKINGEMKLITDFNFNEYYDFNPDQVIDYKALVGDNSDNFKGVPGIGPKYATNLLSEYYTLENIYENLELIKPTIAKKLSEYKQNAMRDKYIATLCTEFDLKMPTLNRLSVSQINLSDNAENILNEYQLFYLRHKIEQSIKKAR</sequence>
<dbReference type="PANTHER" id="PTHR42646">
    <property type="entry name" value="FLAP ENDONUCLEASE XNI"/>
    <property type="match status" value="1"/>
</dbReference>
<accession>A0ABZ0PAH4</accession>
<dbReference type="EMBL" id="CP137845">
    <property type="protein sequence ID" value="WPB54017.1"/>
    <property type="molecule type" value="Genomic_DNA"/>
</dbReference>
<reference evidence="7" key="1">
    <citation type="submission" date="2023-11" db="EMBL/GenBank/DDBJ databases">
        <title>Completed genome sequence of Mycoplasma equirhinis type strain M432/72.</title>
        <authorList>
            <person name="Spergser J."/>
        </authorList>
    </citation>
    <scope>NUCLEOTIDE SEQUENCE [LARGE SCALE GENOMIC DNA]</scope>
    <source>
        <strain evidence="7">M432/72</strain>
    </source>
</reference>
<dbReference type="SMART" id="SM00475">
    <property type="entry name" value="53EXOc"/>
    <property type="match status" value="1"/>
</dbReference>
<evidence type="ECO:0000256" key="2">
    <source>
        <dbReference type="ARBA" id="ARBA00022801"/>
    </source>
</evidence>
<proteinExistence type="predicted"/>
<dbReference type="InterPro" id="IPR002421">
    <property type="entry name" value="5-3_exonuclease"/>
</dbReference>
<dbReference type="InterPro" id="IPR008918">
    <property type="entry name" value="HhH2"/>
</dbReference>
<name>A0ABZ0PAH4_9BACT</name>
<dbReference type="Pfam" id="PF01367">
    <property type="entry name" value="5_3_exonuc"/>
    <property type="match status" value="1"/>
</dbReference>
<dbReference type="InterPro" id="IPR038969">
    <property type="entry name" value="FEN"/>
</dbReference>
<dbReference type="InterPro" id="IPR020046">
    <property type="entry name" value="5-3_exonucl_a-hlix_arch_N"/>
</dbReference>
<protein>
    <recommendedName>
        <fullName evidence="5">5'-3' exonuclease</fullName>
    </recommendedName>
</protein>
<dbReference type="Proteomes" id="UP001303601">
    <property type="component" value="Chromosome"/>
</dbReference>
<dbReference type="GeneID" id="94493314"/>
<evidence type="ECO:0000256" key="5">
    <source>
        <dbReference type="ARBA" id="ARBA00050026"/>
    </source>
</evidence>
<dbReference type="PANTHER" id="PTHR42646:SF2">
    <property type="entry name" value="5'-3' EXONUCLEASE FAMILY PROTEIN"/>
    <property type="match status" value="1"/>
</dbReference>
<dbReference type="Pfam" id="PF02739">
    <property type="entry name" value="5_3_exonuc_N"/>
    <property type="match status" value="1"/>
</dbReference>
<dbReference type="Gene3D" id="1.10.150.20">
    <property type="entry name" value="5' to 3' exonuclease, C-terminal subdomain"/>
    <property type="match status" value="1"/>
</dbReference>
<evidence type="ECO:0000259" key="6">
    <source>
        <dbReference type="SMART" id="SM00475"/>
    </source>
</evidence>
<dbReference type="SMART" id="SM00279">
    <property type="entry name" value="HhH2"/>
    <property type="match status" value="1"/>
</dbReference>
<gene>
    <name evidence="7" type="ORF">R9B83_00345</name>
</gene>
<dbReference type="GO" id="GO:0004527">
    <property type="term" value="F:exonuclease activity"/>
    <property type="evidence" value="ECO:0007669"/>
    <property type="project" value="UniProtKB-KW"/>
</dbReference>
<evidence type="ECO:0000256" key="1">
    <source>
        <dbReference type="ARBA" id="ARBA00022722"/>
    </source>
</evidence>
<evidence type="ECO:0000256" key="3">
    <source>
        <dbReference type="ARBA" id="ARBA00023125"/>
    </source>
</evidence>
<keyword evidence="3" id="KW-0238">DNA-binding</keyword>
<keyword evidence="2" id="KW-0378">Hydrolase</keyword>
<evidence type="ECO:0000313" key="7">
    <source>
        <dbReference type="EMBL" id="WPB54017.1"/>
    </source>
</evidence>
<keyword evidence="7" id="KW-0269">Exonuclease</keyword>
<organism evidence="7 8">
    <name type="scientific">Metamycoplasma equirhinis</name>
    <dbReference type="NCBI Taxonomy" id="92402"/>
    <lineage>
        <taxon>Bacteria</taxon>
        <taxon>Bacillati</taxon>
        <taxon>Mycoplasmatota</taxon>
        <taxon>Mycoplasmoidales</taxon>
        <taxon>Metamycoplasmataceae</taxon>
        <taxon>Metamycoplasma</taxon>
    </lineage>
</organism>
<dbReference type="InterPro" id="IPR020045">
    <property type="entry name" value="DNA_polI_H3TH"/>
</dbReference>
<dbReference type="SUPFAM" id="SSF88723">
    <property type="entry name" value="PIN domain-like"/>
    <property type="match status" value="1"/>
</dbReference>
<dbReference type="Gene3D" id="3.40.50.1010">
    <property type="entry name" value="5'-nuclease"/>
    <property type="match status" value="1"/>
</dbReference>
<keyword evidence="8" id="KW-1185">Reference proteome</keyword>
<evidence type="ECO:0000313" key="8">
    <source>
        <dbReference type="Proteomes" id="UP001303601"/>
    </source>
</evidence>
<dbReference type="InterPro" id="IPR029060">
    <property type="entry name" value="PIN-like_dom_sf"/>
</dbReference>
<dbReference type="RefSeq" id="WP_211331332.1">
    <property type="nucleotide sequence ID" value="NZ_CP137845.1"/>
</dbReference>
<feature type="domain" description="5'-3' exonuclease" evidence="6">
    <location>
        <begin position="3"/>
        <end position="264"/>
    </location>
</feature>
<dbReference type="CDD" id="cd09859">
    <property type="entry name" value="PIN_53EXO"/>
    <property type="match status" value="1"/>
</dbReference>
<dbReference type="CDD" id="cd09898">
    <property type="entry name" value="H3TH_53EXO"/>
    <property type="match status" value="1"/>
</dbReference>
<dbReference type="SUPFAM" id="SSF47807">
    <property type="entry name" value="5' to 3' exonuclease, C-terminal subdomain"/>
    <property type="match status" value="1"/>
</dbReference>
<dbReference type="InterPro" id="IPR036279">
    <property type="entry name" value="5-3_exonuclease_C_sf"/>
</dbReference>
<keyword evidence="1" id="KW-0540">Nuclease</keyword>
<evidence type="ECO:0000256" key="4">
    <source>
        <dbReference type="ARBA" id="ARBA00049957"/>
    </source>
</evidence>
<comment type="function">
    <text evidence="4">5'-3' exonuclease acting preferentially on double-stranded DNA.</text>
</comment>